<gene>
    <name evidence="2" type="ORF">KP79_PYT09974</name>
</gene>
<organism evidence="2 3">
    <name type="scientific">Mizuhopecten yessoensis</name>
    <name type="common">Japanese scallop</name>
    <name type="synonym">Patinopecten yessoensis</name>
    <dbReference type="NCBI Taxonomy" id="6573"/>
    <lineage>
        <taxon>Eukaryota</taxon>
        <taxon>Metazoa</taxon>
        <taxon>Spiralia</taxon>
        <taxon>Lophotrochozoa</taxon>
        <taxon>Mollusca</taxon>
        <taxon>Bivalvia</taxon>
        <taxon>Autobranchia</taxon>
        <taxon>Pteriomorphia</taxon>
        <taxon>Pectinida</taxon>
        <taxon>Pectinoidea</taxon>
        <taxon>Pectinidae</taxon>
        <taxon>Mizuhopecten</taxon>
    </lineage>
</organism>
<keyword evidence="3" id="KW-1185">Reference proteome</keyword>
<feature type="region of interest" description="Disordered" evidence="1">
    <location>
        <begin position="193"/>
        <end position="214"/>
    </location>
</feature>
<evidence type="ECO:0000313" key="3">
    <source>
        <dbReference type="Proteomes" id="UP000242188"/>
    </source>
</evidence>
<comment type="caution">
    <text evidence="2">The sequence shown here is derived from an EMBL/GenBank/DDBJ whole genome shotgun (WGS) entry which is preliminary data.</text>
</comment>
<evidence type="ECO:0000313" key="2">
    <source>
        <dbReference type="EMBL" id="OWF37732.1"/>
    </source>
</evidence>
<dbReference type="AlphaFoldDB" id="A0A210PML7"/>
<protein>
    <submittedName>
        <fullName evidence="2">Uncharacterized protein</fullName>
    </submittedName>
</protein>
<name>A0A210PML7_MIZYE</name>
<sequence>MSLDSASDSLEINRSKLCLTQRKGSLTGENKDVMLSKGQTPDSGCFDDIDDCEGVSLNENSAEQLTTKTDEHMRNLARAIEAISLESITSGISSGSSASEDRLDLLRCVTSYSNVGSRPPADTACHSKRRVRSATVSKSSADYKSFVKKRCSFSCDSVPALDKFRNQQRRKSVTAVSTENGANYNDSCENVNSCNSNAENPSRQQSVTIASEDSNEVKRCTSNKELRRTDSKYDPTLEKSKTFLHGQGKTFSRANEYLTPARPGLQKIQVSYTQTNTENNYRKIFYDLVKTAHRQNIIVSESVKNLERRLFFRRSDPHRATSYFEHKGLRDPSRSHRKKMARTTADKIKERKEKIKQTSDEIKIGYIPREHTIVLPGPEDIERLRSCRYLRVNSKIPDI</sequence>
<dbReference type="OrthoDB" id="6115005at2759"/>
<accession>A0A210PML7</accession>
<feature type="compositionally biased region" description="Polar residues" evidence="1">
    <location>
        <begin position="193"/>
        <end position="212"/>
    </location>
</feature>
<reference evidence="2 3" key="1">
    <citation type="journal article" date="2017" name="Nat. Ecol. Evol.">
        <title>Scallop genome provides insights into evolution of bilaterian karyotype and development.</title>
        <authorList>
            <person name="Wang S."/>
            <person name="Zhang J."/>
            <person name="Jiao W."/>
            <person name="Li J."/>
            <person name="Xun X."/>
            <person name="Sun Y."/>
            <person name="Guo X."/>
            <person name="Huan P."/>
            <person name="Dong B."/>
            <person name="Zhang L."/>
            <person name="Hu X."/>
            <person name="Sun X."/>
            <person name="Wang J."/>
            <person name="Zhao C."/>
            <person name="Wang Y."/>
            <person name="Wang D."/>
            <person name="Huang X."/>
            <person name="Wang R."/>
            <person name="Lv J."/>
            <person name="Li Y."/>
            <person name="Zhang Z."/>
            <person name="Liu B."/>
            <person name="Lu W."/>
            <person name="Hui Y."/>
            <person name="Liang J."/>
            <person name="Zhou Z."/>
            <person name="Hou R."/>
            <person name="Li X."/>
            <person name="Liu Y."/>
            <person name="Li H."/>
            <person name="Ning X."/>
            <person name="Lin Y."/>
            <person name="Zhao L."/>
            <person name="Xing Q."/>
            <person name="Dou J."/>
            <person name="Li Y."/>
            <person name="Mao J."/>
            <person name="Guo H."/>
            <person name="Dou H."/>
            <person name="Li T."/>
            <person name="Mu C."/>
            <person name="Jiang W."/>
            <person name="Fu Q."/>
            <person name="Fu X."/>
            <person name="Miao Y."/>
            <person name="Liu J."/>
            <person name="Yu Q."/>
            <person name="Li R."/>
            <person name="Liao H."/>
            <person name="Li X."/>
            <person name="Kong Y."/>
            <person name="Jiang Z."/>
            <person name="Chourrout D."/>
            <person name="Li R."/>
            <person name="Bao Z."/>
        </authorList>
    </citation>
    <scope>NUCLEOTIDE SEQUENCE [LARGE SCALE GENOMIC DNA]</scope>
    <source>
        <strain evidence="2 3">PY_sf001</strain>
    </source>
</reference>
<dbReference type="Proteomes" id="UP000242188">
    <property type="component" value="Unassembled WGS sequence"/>
</dbReference>
<dbReference type="EMBL" id="NEDP02005582">
    <property type="protein sequence ID" value="OWF37732.1"/>
    <property type="molecule type" value="Genomic_DNA"/>
</dbReference>
<proteinExistence type="predicted"/>
<evidence type="ECO:0000256" key="1">
    <source>
        <dbReference type="SAM" id="MobiDB-lite"/>
    </source>
</evidence>